<dbReference type="GO" id="GO:1904680">
    <property type="term" value="F:peptide transmembrane transporter activity"/>
    <property type="evidence" value="ECO:0007669"/>
    <property type="project" value="TreeGrafter"/>
</dbReference>
<name>A0A0U3NZR4_9MICC</name>
<dbReference type="GO" id="GO:0042597">
    <property type="term" value="C:periplasmic space"/>
    <property type="evidence" value="ECO:0007669"/>
    <property type="project" value="UniProtKB-ARBA"/>
</dbReference>
<keyword evidence="3" id="KW-0813">Transport</keyword>
<dbReference type="GO" id="GO:0043190">
    <property type="term" value="C:ATP-binding cassette (ABC) transporter complex"/>
    <property type="evidence" value="ECO:0007669"/>
    <property type="project" value="InterPro"/>
</dbReference>
<dbReference type="GO" id="GO:0015833">
    <property type="term" value="P:peptide transport"/>
    <property type="evidence" value="ECO:0007669"/>
    <property type="project" value="TreeGrafter"/>
</dbReference>
<dbReference type="Pfam" id="PF00496">
    <property type="entry name" value="SBP_bac_5"/>
    <property type="match status" value="1"/>
</dbReference>
<dbReference type="GO" id="GO:0030313">
    <property type="term" value="C:cell envelope"/>
    <property type="evidence" value="ECO:0007669"/>
    <property type="project" value="UniProtKB-SubCell"/>
</dbReference>
<accession>A0A0U3NZR4</accession>
<evidence type="ECO:0000256" key="1">
    <source>
        <dbReference type="ARBA" id="ARBA00004196"/>
    </source>
</evidence>
<reference evidence="7 8" key="1">
    <citation type="submission" date="2015-12" db="EMBL/GenBank/DDBJ databases">
        <authorList>
            <person name="Shamseldin A."/>
            <person name="Moawad H."/>
            <person name="Abd El-Rahim W.M."/>
            <person name="Sadowsky M.J."/>
        </authorList>
    </citation>
    <scope>NUCLEOTIDE SEQUENCE [LARGE SCALE GENOMIC DNA]</scope>
    <source>
        <strain evidence="7 8">Ar51</strain>
    </source>
</reference>
<dbReference type="SUPFAM" id="SSF53850">
    <property type="entry name" value="Periplasmic binding protein-like II"/>
    <property type="match status" value="1"/>
</dbReference>
<evidence type="ECO:0000256" key="3">
    <source>
        <dbReference type="ARBA" id="ARBA00022448"/>
    </source>
</evidence>
<dbReference type="STRING" id="121292.AU252_15345"/>
<dbReference type="InterPro" id="IPR030678">
    <property type="entry name" value="Peptide/Ni-bd"/>
</dbReference>
<proteinExistence type="inferred from homology"/>
<organism evidence="7">
    <name type="scientific">Pseudarthrobacter sulfonivorans</name>
    <dbReference type="NCBI Taxonomy" id="121292"/>
    <lineage>
        <taxon>Bacteria</taxon>
        <taxon>Bacillati</taxon>
        <taxon>Actinomycetota</taxon>
        <taxon>Actinomycetes</taxon>
        <taxon>Micrococcales</taxon>
        <taxon>Micrococcaceae</taxon>
        <taxon>Pseudarthrobacter</taxon>
    </lineage>
</organism>
<dbReference type="Gene3D" id="3.90.76.10">
    <property type="entry name" value="Dipeptide-binding Protein, Domain 1"/>
    <property type="match status" value="1"/>
</dbReference>
<protein>
    <recommendedName>
        <fullName evidence="6">Solute-binding protein family 5 domain-containing protein</fullName>
    </recommendedName>
</protein>
<dbReference type="PIRSF" id="PIRSF002741">
    <property type="entry name" value="MppA"/>
    <property type="match status" value="1"/>
</dbReference>
<dbReference type="KEGG" id="psul:AU252_15345"/>
<evidence type="ECO:0000256" key="2">
    <source>
        <dbReference type="ARBA" id="ARBA00005695"/>
    </source>
</evidence>
<feature type="domain" description="Solute-binding protein family 5" evidence="6">
    <location>
        <begin position="85"/>
        <end position="425"/>
    </location>
</feature>
<dbReference type="PANTHER" id="PTHR30290:SF10">
    <property type="entry name" value="PERIPLASMIC OLIGOPEPTIDE-BINDING PROTEIN-RELATED"/>
    <property type="match status" value="1"/>
</dbReference>
<dbReference type="InterPro" id="IPR000914">
    <property type="entry name" value="SBP_5_dom"/>
</dbReference>
<evidence type="ECO:0000313" key="7">
    <source>
        <dbReference type="EMBL" id="ALV42351.1"/>
    </source>
</evidence>
<comment type="subcellular location">
    <subcellularLocation>
        <location evidence="1">Cell envelope</location>
    </subcellularLocation>
</comment>
<evidence type="ECO:0000256" key="5">
    <source>
        <dbReference type="SAM" id="SignalP"/>
    </source>
</evidence>
<evidence type="ECO:0000313" key="8">
    <source>
        <dbReference type="Proteomes" id="UP000065151"/>
    </source>
</evidence>
<dbReference type="EMBL" id="CP013747">
    <property type="protein sequence ID" value="ALV42351.1"/>
    <property type="molecule type" value="Genomic_DNA"/>
</dbReference>
<dbReference type="Proteomes" id="UP000065151">
    <property type="component" value="Chromosome"/>
</dbReference>
<dbReference type="Gene3D" id="3.40.190.10">
    <property type="entry name" value="Periplasmic binding protein-like II"/>
    <property type="match status" value="1"/>
</dbReference>
<feature type="signal peptide" evidence="5">
    <location>
        <begin position="1"/>
        <end position="30"/>
    </location>
</feature>
<evidence type="ECO:0000256" key="4">
    <source>
        <dbReference type="ARBA" id="ARBA00022729"/>
    </source>
</evidence>
<dbReference type="PROSITE" id="PS51257">
    <property type="entry name" value="PROKAR_LIPOPROTEIN"/>
    <property type="match status" value="1"/>
</dbReference>
<feature type="chain" id="PRO_5006842708" description="Solute-binding protein family 5 domain-containing protein" evidence="5">
    <location>
        <begin position="31"/>
        <end position="521"/>
    </location>
</feature>
<comment type="similarity">
    <text evidence="2">Belongs to the bacterial solute-binding protein 5 family.</text>
</comment>
<dbReference type="AlphaFoldDB" id="A0A0U3NZR4"/>
<keyword evidence="4 5" id="KW-0732">Signal</keyword>
<gene>
    <name evidence="7" type="ORF">AU252_15345</name>
</gene>
<evidence type="ECO:0000259" key="6">
    <source>
        <dbReference type="Pfam" id="PF00496"/>
    </source>
</evidence>
<dbReference type="Gene3D" id="3.10.105.10">
    <property type="entry name" value="Dipeptide-binding Protein, Domain 3"/>
    <property type="match status" value="1"/>
</dbReference>
<sequence>MAGHETRRLSKVASLTALAAASVLALSACAGGGGTESSGAGTESLRFGISNEPANLITGVDQGTVGNTMMTLIHRGLMSYDKEGKVIAGLAESVEMTDPITYTFKLRPNLTFHDGSPVTANNVKASLEYYANKANGSTLFVGLQDIKSVEVKDDHSGVIHLSGPNSAFLEYLAIPTAAIVPDKSLAKDIPNQIGAGPYTLKEHNRGVNLVLDKFDQYYAADQVKLPGIDMSFYSDGSARTNALLGGDVDIIDYVPWPDYDRVSGTSGMTLDAQSGPLQFIQFNVTKGPFADAKVRQAVAYALNRENAVEAAFQGHGEPLAGVKIPEDNPAYDPANTGLFGYDVSKAKALLAEAGYPDGFEAKMLTTSQYTFLQDTALSAQADLSAIGIKVTLDAPDWSTRVAKGNSGDYDLAVAGGAGIVADPTYIKGLVSGPNSFLRSFGYDNPALNAKLDEGLRATDDAAKKAAYNDALKIMQTDVPYAPINTREQAFAFNSKVSGFKNLPGFLSFYSGYSFADISLSE</sequence>
<dbReference type="PANTHER" id="PTHR30290">
    <property type="entry name" value="PERIPLASMIC BINDING COMPONENT OF ABC TRANSPORTER"/>
    <property type="match status" value="1"/>
</dbReference>
<dbReference type="InterPro" id="IPR039424">
    <property type="entry name" value="SBP_5"/>
</dbReference>